<dbReference type="AlphaFoldDB" id="A0A191YQM1"/>
<gene>
    <name evidence="1" type="ORF">PMA3_08525</name>
</gene>
<name>A0A191YQM1_9PSED</name>
<accession>A0A191YQM1</accession>
<dbReference type="KEGG" id="psil:PMA3_08525"/>
<reference evidence="1 2" key="1">
    <citation type="journal article" date="2018" name="Syst. Appl. Microbiol.">
        <title>Pseudomonas silesiensis sp. nov. strain A3T isolated from a biological pesticide sewage treatment plant and analysis of the complete genome sequence.</title>
        <authorList>
            <person name="Kaminski M.A."/>
            <person name="Furmanczyk E.M."/>
            <person name="Sobczak A."/>
            <person name="Dziembowski A."/>
            <person name="Lipinski L."/>
        </authorList>
    </citation>
    <scope>NUCLEOTIDE SEQUENCE [LARGE SCALE GENOMIC DNA]</scope>
    <source>
        <strain evidence="1 2">A3</strain>
    </source>
</reference>
<evidence type="ECO:0000313" key="2">
    <source>
        <dbReference type="Proteomes" id="UP000078354"/>
    </source>
</evidence>
<sequence>MPPIREKKNQPTWVEHGLPDLRSLERELRSAAIEEIDAATDHQAAIELMEQHLGFIDPAVISIDVVTPMGLVTIHRGSIYHIVEKRFDARERCFMTAKEKGRFFRTALKNLLDIHMHTLKQGCGGLTLR</sequence>
<organism evidence="1 2">
    <name type="scientific">Pseudomonas silesiensis</name>
    <dbReference type="NCBI Taxonomy" id="1853130"/>
    <lineage>
        <taxon>Bacteria</taxon>
        <taxon>Pseudomonadati</taxon>
        <taxon>Pseudomonadota</taxon>
        <taxon>Gammaproteobacteria</taxon>
        <taxon>Pseudomonadales</taxon>
        <taxon>Pseudomonadaceae</taxon>
        <taxon>Pseudomonas</taxon>
    </lineage>
</organism>
<proteinExistence type="predicted"/>
<keyword evidence="2" id="KW-1185">Reference proteome</keyword>
<protein>
    <submittedName>
        <fullName evidence="1">Uncharacterized protein</fullName>
    </submittedName>
</protein>
<dbReference type="OrthoDB" id="6636855at2"/>
<dbReference type="EMBL" id="CP014870">
    <property type="protein sequence ID" value="ANJ55200.1"/>
    <property type="molecule type" value="Genomic_DNA"/>
</dbReference>
<evidence type="ECO:0000313" key="1">
    <source>
        <dbReference type="EMBL" id="ANJ55200.1"/>
    </source>
</evidence>
<dbReference type="Proteomes" id="UP000078354">
    <property type="component" value="Chromosome"/>
</dbReference>
<dbReference type="RefSeq" id="WP_064676743.1">
    <property type="nucleotide sequence ID" value="NZ_CP014870.1"/>
</dbReference>